<gene>
    <name evidence="13" type="ORF">J0S82_003691</name>
</gene>
<dbReference type="Proteomes" id="UP000700334">
    <property type="component" value="Unassembled WGS sequence"/>
</dbReference>
<evidence type="ECO:0000313" key="13">
    <source>
        <dbReference type="EMBL" id="KAG8514091.1"/>
    </source>
</evidence>
<reference evidence="13" key="1">
    <citation type="journal article" date="2021" name="Evol. Appl.">
        <title>The genome of the Pyrenean desman and the effects of bottlenecks and inbreeding on the genomic landscape of an endangered species.</title>
        <authorList>
            <person name="Escoda L."/>
            <person name="Castresana J."/>
        </authorList>
    </citation>
    <scope>NUCLEOTIDE SEQUENCE</scope>
    <source>
        <strain evidence="13">IBE-C5619</strain>
    </source>
</reference>
<evidence type="ECO:0000256" key="2">
    <source>
        <dbReference type="ARBA" id="ARBA00004651"/>
    </source>
</evidence>
<dbReference type="GO" id="GO:0004930">
    <property type="term" value="F:G protein-coupled receptor activity"/>
    <property type="evidence" value="ECO:0007669"/>
    <property type="project" value="UniProtKB-KW"/>
</dbReference>
<keyword evidence="9 10" id="KW-0807">Transducer</keyword>
<dbReference type="OrthoDB" id="9830324at2759"/>
<feature type="transmembrane region" description="Helical" evidence="11">
    <location>
        <begin position="425"/>
        <end position="447"/>
    </location>
</feature>
<feature type="transmembrane region" description="Helical" evidence="11">
    <location>
        <begin position="194"/>
        <end position="217"/>
    </location>
</feature>
<dbReference type="PROSITE" id="PS50262">
    <property type="entry name" value="G_PROTEIN_RECEP_F1_2"/>
    <property type="match status" value="2"/>
</dbReference>
<dbReference type="AlphaFoldDB" id="A0A8J6A2G8"/>
<keyword evidence="4 10" id="KW-0812">Transmembrane</keyword>
<evidence type="ECO:0000256" key="3">
    <source>
        <dbReference type="ARBA" id="ARBA00022475"/>
    </source>
</evidence>
<evidence type="ECO:0000313" key="14">
    <source>
        <dbReference type="Proteomes" id="UP000700334"/>
    </source>
</evidence>
<keyword evidence="14" id="KW-1185">Reference proteome</keyword>
<evidence type="ECO:0000256" key="11">
    <source>
        <dbReference type="SAM" id="Phobius"/>
    </source>
</evidence>
<dbReference type="CDD" id="cd15229">
    <property type="entry name" value="7tmA_OR8S1-like"/>
    <property type="match status" value="2"/>
</dbReference>
<keyword evidence="3" id="KW-1003">Cell membrane</keyword>
<feature type="domain" description="G-protein coupled receptors family 1 profile" evidence="12">
    <location>
        <begin position="39"/>
        <end position="286"/>
    </location>
</feature>
<evidence type="ECO:0000256" key="10">
    <source>
        <dbReference type="RuleBase" id="RU000688"/>
    </source>
</evidence>
<feature type="transmembrane region" description="Helical" evidence="11">
    <location>
        <begin position="383"/>
        <end position="405"/>
    </location>
</feature>
<dbReference type="FunFam" id="1.20.1070.10:FF:000015">
    <property type="entry name" value="Olfactory receptor"/>
    <property type="match status" value="2"/>
</dbReference>
<comment type="subcellular location">
    <subcellularLocation>
        <location evidence="2">Cell membrane</location>
        <topology evidence="2">Multi-pass membrane protein</topology>
    </subcellularLocation>
</comment>
<evidence type="ECO:0000256" key="1">
    <source>
        <dbReference type="ARBA" id="ARBA00003929"/>
    </source>
</evidence>
<dbReference type="GO" id="GO:0005886">
    <property type="term" value="C:plasma membrane"/>
    <property type="evidence" value="ECO:0007669"/>
    <property type="project" value="UniProtKB-SubCell"/>
</dbReference>
<protein>
    <submittedName>
        <fullName evidence="13">Olfactory receptor 8S1</fullName>
    </submittedName>
</protein>
<organism evidence="13 14">
    <name type="scientific">Galemys pyrenaicus</name>
    <name type="common">Iberian desman</name>
    <name type="synonym">Pyrenean desman</name>
    <dbReference type="NCBI Taxonomy" id="202257"/>
    <lineage>
        <taxon>Eukaryota</taxon>
        <taxon>Metazoa</taxon>
        <taxon>Chordata</taxon>
        <taxon>Craniata</taxon>
        <taxon>Vertebrata</taxon>
        <taxon>Euteleostomi</taxon>
        <taxon>Mammalia</taxon>
        <taxon>Eutheria</taxon>
        <taxon>Laurasiatheria</taxon>
        <taxon>Eulipotyphla</taxon>
        <taxon>Talpidae</taxon>
        <taxon>Galemys</taxon>
    </lineage>
</organism>
<feature type="domain" description="G-protein coupled receptors family 1 profile" evidence="12">
    <location>
        <begin position="326"/>
        <end position="573"/>
    </location>
</feature>
<feature type="transmembrane region" description="Helical" evidence="11">
    <location>
        <begin position="522"/>
        <end position="546"/>
    </location>
</feature>
<accession>A0A8J6A2G8</accession>
<evidence type="ECO:0000256" key="8">
    <source>
        <dbReference type="ARBA" id="ARBA00023170"/>
    </source>
</evidence>
<feature type="transmembrane region" description="Helical" evidence="11">
    <location>
        <begin position="238"/>
        <end position="259"/>
    </location>
</feature>
<proteinExistence type="inferred from homology"/>
<comment type="caution">
    <text evidence="13">The sequence shown here is derived from an EMBL/GenBank/DDBJ whole genome shotgun (WGS) entry which is preliminary data.</text>
</comment>
<dbReference type="PROSITE" id="PS00237">
    <property type="entry name" value="G_PROTEIN_RECEP_F1_1"/>
    <property type="match status" value="1"/>
</dbReference>
<feature type="transmembrane region" description="Helical" evidence="11">
    <location>
        <begin position="310"/>
        <end position="333"/>
    </location>
</feature>
<feature type="transmembrane region" description="Helical" evidence="11">
    <location>
        <begin position="558"/>
        <end position="576"/>
    </location>
</feature>
<dbReference type="SUPFAM" id="SSF81321">
    <property type="entry name" value="Family A G protein-coupled receptor-like"/>
    <property type="match status" value="2"/>
</dbReference>
<comment type="similarity">
    <text evidence="10">Belongs to the G-protein coupled receptor 1 family.</text>
</comment>
<feature type="transmembrane region" description="Helical" evidence="11">
    <location>
        <begin position="479"/>
        <end position="501"/>
    </location>
</feature>
<evidence type="ECO:0000256" key="7">
    <source>
        <dbReference type="ARBA" id="ARBA00023136"/>
    </source>
</evidence>
<keyword evidence="8 10" id="KW-0675">Receptor</keyword>
<keyword evidence="7 11" id="KW-0472">Membrane</keyword>
<sequence length="596" mass="66651">MRNRSVVSEFFLFGLSADPQIEALLFVLFLVIYLLTLIGNVTLLLVIRFDPHLHIPMYFFLGQLSFLDLCHSSVTVPKLLENLVSERKSISVEGCMTQVFFVFATGGTESCLLTVMAYDRYVAISNPLLYDQKMNRQLCLGLVWGSWGLAFLDALMNILVALNLDFCEEQHIHHFICEFPSLYPLSCSDVSANFTALLCSSILHFFGNFLLICFSYIRILSTILSISSTTGRSKAFSTCSSHLTAVIFFYGSGLLRYLMPNSGSTQELIFSVQYSVVTPMLNPLIYSLKNKEVKAAFILLGLSADPQAQILLFMLFLVIYLLTLLGNLAMLLVIRSDTHLHTPMYFFLGQLSFLDLCHSSVTVPKMLENLLSKSKTILVESCLAQAFFVFATGGTEACLLAVMAYDRYMAISSPLLYSQVMSNQLCVRLVWGSWCLAFVDALVNILLAVNFDYCEDQIIPHFSCELSSLFPLSCSDTSISFTLLLCSSVLHFFGTFILIVFSYIRIVSTILHISSTSGRSKAFSTCSSHLTTVILFYGSGFLSYLLPTSGSSLEVLVPLQYSVVAPMLNPLIYSLQNKEVKTAMRRLLRRYVNAFM</sequence>
<dbReference type="Pfam" id="PF13853">
    <property type="entry name" value="7tm_4"/>
    <property type="match status" value="2"/>
</dbReference>
<comment type="function">
    <text evidence="1">Putative odorant or sperm cell receptor.</text>
</comment>
<evidence type="ECO:0000259" key="12">
    <source>
        <dbReference type="PROSITE" id="PS50262"/>
    </source>
</evidence>
<evidence type="ECO:0000256" key="9">
    <source>
        <dbReference type="ARBA" id="ARBA00023224"/>
    </source>
</evidence>
<feature type="transmembrane region" description="Helical" evidence="11">
    <location>
        <begin position="138"/>
        <end position="162"/>
    </location>
</feature>
<name>A0A8J6A2G8_GALPY</name>
<evidence type="ECO:0000256" key="5">
    <source>
        <dbReference type="ARBA" id="ARBA00022989"/>
    </source>
</evidence>
<dbReference type="InterPro" id="IPR000276">
    <property type="entry name" value="GPCR_Rhodpsn"/>
</dbReference>
<dbReference type="GO" id="GO:0004984">
    <property type="term" value="F:olfactory receptor activity"/>
    <property type="evidence" value="ECO:0007669"/>
    <property type="project" value="InterPro"/>
</dbReference>
<evidence type="ECO:0000256" key="4">
    <source>
        <dbReference type="ARBA" id="ARBA00022692"/>
    </source>
</evidence>
<dbReference type="InterPro" id="IPR017452">
    <property type="entry name" value="GPCR_Rhodpsn_7TM"/>
</dbReference>
<dbReference type="InterPro" id="IPR000725">
    <property type="entry name" value="Olfact_rcpt"/>
</dbReference>
<dbReference type="Gene3D" id="1.20.1070.10">
    <property type="entry name" value="Rhodopsin 7-helix transmembrane proteins"/>
    <property type="match status" value="2"/>
</dbReference>
<evidence type="ECO:0000256" key="6">
    <source>
        <dbReference type="ARBA" id="ARBA00023040"/>
    </source>
</evidence>
<feature type="transmembrane region" description="Helical" evidence="11">
    <location>
        <begin position="23"/>
        <end position="46"/>
    </location>
</feature>
<dbReference type="EMBL" id="JAGFMF010011752">
    <property type="protein sequence ID" value="KAG8514091.1"/>
    <property type="molecule type" value="Genomic_DNA"/>
</dbReference>
<keyword evidence="5 11" id="KW-1133">Transmembrane helix</keyword>
<dbReference type="PRINTS" id="PR00245">
    <property type="entry name" value="OLFACTORYR"/>
</dbReference>
<dbReference type="PRINTS" id="PR00237">
    <property type="entry name" value="GPCRRHODOPSN"/>
</dbReference>
<keyword evidence="6 10" id="KW-0297">G-protein coupled receptor</keyword>
<dbReference type="PANTHER" id="PTHR48001">
    <property type="entry name" value="OLFACTORY RECEPTOR"/>
    <property type="match status" value="1"/>
</dbReference>